<name>A0ABT2CSH6_9BURK</name>
<dbReference type="PANTHER" id="PTHR43687">
    <property type="entry name" value="ADENYLYLSULFATE REDUCTASE, BETA SUBUNIT"/>
    <property type="match status" value="1"/>
</dbReference>
<accession>A0ABT2CSH6</accession>
<dbReference type="InterPro" id="IPR017900">
    <property type="entry name" value="4Fe4S_Fe_S_CS"/>
</dbReference>
<feature type="domain" description="4Fe-4S ferredoxin-type" evidence="5">
    <location>
        <begin position="450"/>
        <end position="479"/>
    </location>
</feature>
<dbReference type="EMBL" id="JANUGU010000001">
    <property type="protein sequence ID" value="MCS0656926.1"/>
    <property type="molecule type" value="Genomic_DNA"/>
</dbReference>
<proteinExistence type="predicted"/>
<evidence type="ECO:0000259" key="5">
    <source>
        <dbReference type="PROSITE" id="PS51379"/>
    </source>
</evidence>
<dbReference type="InterPro" id="IPR017896">
    <property type="entry name" value="4Fe4S_Fe-S-bd"/>
</dbReference>
<dbReference type="Pfam" id="PF00037">
    <property type="entry name" value="Fer4"/>
    <property type="match status" value="1"/>
</dbReference>
<dbReference type="RefSeq" id="WP_258810096.1">
    <property type="nucleotide sequence ID" value="NZ_JANUGU010000001.1"/>
</dbReference>
<evidence type="ECO:0000256" key="1">
    <source>
        <dbReference type="ARBA" id="ARBA00022485"/>
    </source>
</evidence>
<protein>
    <submittedName>
        <fullName evidence="6">4Fe-4S binding protein</fullName>
    </submittedName>
</protein>
<keyword evidence="1" id="KW-0004">4Fe-4S</keyword>
<dbReference type="Proteomes" id="UP001204621">
    <property type="component" value="Unassembled WGS sequence"/>
</dbReference>
<evidence type="ECO:0000256" key="4">
    <source>
        <dbReference type="ARBA" id="ARBA00023014"/>
    </source>
</evidence>
<dbReference type="Gene3D" id="3.30.70.20">
    <property type="match status" value="2"/>
</dbReference>
<dbReference type="Pfam" id="PF13187">
    <property type="entry name" value="Fer4_9"/>
    <property type="match status" value="1"/>
</dbReference>
<gene>
    <name evidence="6" type="ORF">NX778_02490</name>
</gene>
<keyword evidence="3" id="KW-0408">Iron</keyword>
<keyword evidence="2" id="KW-0479">Metal-binding</keyword>
<organism evidence="6 7">
    <name type="scientific">Massilia terrae</name>
    <dbReference type="NCBI Taxonomy" id="1811224"/>
    <lineage>
        <taxon>Bacteria</taxon>
        <taxon>Pseudomonadati</taxon>
        <taxon>Pseudomonadota</taxon>
        <taxon>Betaproteobacteria</taxon>
        <taxon>Burkholderiales</taxon>
        <taxon>Oxalobacteraceae</taxon>
        <taxon>Telluria group</taxon>
        <taxon>Massilia</taxon>
    </lineage>
</organism>
<evidence type="ECO:0000256" key="2">
    <source>
        <dbReference type="ARBA" id="ARBA00022723"/>
    </source>
</evidence>
<feature type="domain" description="4Fe-4S ferredoxin-type" evidence="5">
    <location>
        <begin position="207"/>
        <end position="236"/>
    </location>
</feature>
<evidence type="ECO:0000256" key="3">
    <source>
        <dbReference type="ARBA" id="ARBA00023004"/>
    </source>
</evidence>
<evidence type="ECO:0000313" key="6">
    <source>
        <dbReference type="EMBL" id="MCS0656926.1"/>
    </source>
</evidence>
<evidence type="ECO:0000313" key="7">
    <source>
        <dbReference type="Proteomes" id="UP001204621"/>
    </source>
</evidence>
<keyword evidence="7" id="KW-1185">Reference proteome</keyword>
<dbReference type="PANTHER" id="PTHR43687:SF4">
    <property type="entry name" value="BLR5484 PROTEIN"/>
    <property type="match status" value="1"/>
</dbReference>
<dbReference type="PROSITE" id="PS51379">
    <property type="entry name" value="4FE4S_FER_2"/>
    <property type="match status" value="3"/>
</dbReference>
<feature type="domain" description="4Fe-4S ferredoxin-type" evidence="5">
    <location>
        <begin position="419"/>
        <end position="448"/>
    </location>
</feature>
<comment type="caution">
    <text evidence="6">The sequence shown here is derived from an EMBL/GenBank/DDBJ whole genome shotgun (WGS) entry which is preliminary data.</text>
</comment>
<sequence length="559" mass="59574">MNIRFIEPAAPDPLQEQRNALARGAALAAMQALPEPDDAATVQYHSKGRVLVVGNTAHALARADRLAQALPVTLLLTDAEPDLLPARAYAIHAPRAVAVAGWLGAFEARWQATGQAAQQSSFDLVLDLSASPLIATHQHPHGYYAPGQDEAARDAAVAELLEMTGDFEKPKYFSYKEKLCAHSRNERTGCNACIDICSAKAIAGAGERIKVNPYLCAGCGACTTVCPTGAISYAYPSAPYNGSRIKSALRAYREAGGEQALLLLHSQDHGAALLEQAGAEGLQLPARAIPLALHHAASTGIDLWLAALAYGASGVTVLLTGAEAPQYAAALDQQMAIAQTVMDALGYQGPHFQLARAATPSELATALRHAPRGATCEQPALFNVAADKRNTLDYALDHLYRNAPVQPESVPLPAGSPFGAIDVNRQKCSLCMACVGACPASALMDGQNLPQLRFVEQNCVQCGLCADTCPEDAITLVPRLSFAETRRQPVLMAETQPFNCIRCGQPFGTLQMIENMLGKLSSHPAFEGHLDRIRMCGDCRVRDMMQPGGELSVELRRPQ</sequence>
<dbReference type="PROSITE" id="PS00198">
    <property type="entry name" value="4FE4S_FER_1"/>
    <property type="match status" value="3"/>
</dbReference>
<dbReference type="InterPro" id="IPR050572">
    <property type="entry name" value="Fe-S_Ferredoxin"/>
</dbReference>
<dbReference type="SUPFAM" id="SSF54862">
    <property type="entry name" value="4Fe-4S ferredoxins"/>
    <property type="match status" value="1"/>
</dbReference>
<reference evidence="6 7" key="1">
    <citation type="submission" date="2022-08" db="EMBL/GenBank/DDBJ databases">
        <title>Reclassification of Massilia species as members of the genera Telluria, Duganella, Pseudoduganella, Mokoshia gen. nov. and Zemynaea gen. nov. using orthogonal and non-orthogonal genome-based approaches.</title>
        <authorList>
            <person name="Bowman J.P."/>
        </authorList>
    </citation>
    <scope>NUCLEOTIDE SEQUENCE [LARGE SCALE GENOMIC DNA]</scope>
    <source>
        <strain evidence="6 7">JCM 31606</strain>
    </source>
</reference>
<keyword evidence="4" id="KW-0411">Iron-sulfur</keyword>